<comment type="caution">
    <text evidence="5">The sequence shown here is derived from an EMBL/GenBank/DDBJ whole genome shotgun (WGS) entry which is preliminary data.</text>
</comment>
<accession>A0ABW5MA28</accession>
<dbReference type="PROSITE" id="PS51898">
    <property type="entry name" value="TYR_RECOMBINASE"/>
    <property type="match status" value="1"/>
</dbReference>
<keyword evidence="3" id="KW-0233">DNA recombination</keyword>
<dbReference type="PANTHER" id="PTHR30349:SF64">
    <property type="entry name" value="PROPHAGE INTEGRASE INTD-RELATED"/>
    <property type="match status" value="1"/>
</dbReference>
<dbReference type="RefSeq" id="WP_381526112.1">
    <property type="nucleotide sequence ID" value="NZ_JBHULN010000018.1"/>
</dbReference>
<dbReference type="PANTHER" id="PTHR30349">
    <property type="entry name" value="PHAGE INTEGRASE-RELATED"/>
    <property type="match status" value="1"/>
</dbReference>
<organism evidence="5 6">
    <name type="scientific">Spirosoma soli</name>
    <dbReference type="NCBI Taxonomy" id="1770529"/>
    <lineage>
        <taxon>Bacteria</taxon>
        <taxon>Pseudomonadati</taxon>
        <taxon>Bacteroidota</taxon>
        <taxon>Cytophagia</taxon>
        <taxon>Cytophagales</taxon>
        <taxon>Cytophagaceae</taxon>
        <taxon>Spirosoma</taxon>
    </lineage>
</organism>
<feature type="domain" description="Tyr recombinase" evidence="4">
    <location>
        <begin position="270"/>
        <end position="466"/>
    </location>
</feature>
<keyword evidence="2" id="KW-0238">DNA-binding</keyword>
<evidence type="ECO:0000256" key="2">
    <source>
        <dbReference type="ARBA" id="ARBA00023125"/>
    </source>
</evidence>
<protein>
    <submittedName>
        <fullName evidence="5">Tyrosine-type recombinase/integrase</fullName>
    </submittedName>
</protein>
<proteinExistence type="inferred from homology"/>
<dbReference type="InterPro" id="IPR010998">
    <property type="entry name" value="Integrase_recombinase_N"/>
</dbReference>
<dbReference type="Pfam" id="PF13102">
    <property type="entry name" value="Phage_int_SAM_5"/>
    <property type="match status" value="1"/>
</dbReference>
<reference evidence="6" key="1">
    <citation type="journal article" date="2019" name="Int. J. Syst. Evol. Microbiol.">
        <title>The Global Catalogue of Microorganisms (GCM) 10K type strain sequencing project: providing services to taxonomists for standard genome sequencing and annotation.</title>
        <authorList>
            <consortium name="The Broad Institute Genomics Platform"/>
            <consortium name="The Broad Institute Genome Sequencing Center for Infectious Disease"/>
            <person name="Wu L."/>
            <person name="Ma J."/>
        </authorList>
    </citation>
    <scope>NUCLEOTIDE SEQUENCE [LARGE SCALE GENOMIC DNA]</scope>
    <source>
        <strain evidence="6">KCTC 42805</strain>
    </source>
</reference>
<gene>
    <name evidence="5" type="ORF">ACFSUS_22545</name>
</gene>
<dbReference type="SUPFAM" id="SSF56349">
    <property type="entry name" value="DNA breaking-rejoining enzymes"/>
    <property type="match status" value="1"/>
</dbReference>
<dbReference type="Gene3D" id="1.10.150.130">
    <property type="match status" value="1"/>
</dbReference>
<dbReference type="InterPro" id="IPR011010">
    <property type="entry name" value="DNA_brk_join_enz"/>
</dbReference>
<dbReference type="InterPro" id="IPR025269">
    <property type="entry name" value="SAM-like_dom"/>
</dbReference>
<evidence type="ECO:0000313" key="5">
    <source>
        <dbReference type="EMBL" id="MFD2573437.1"/>
    </source>
</evidence>
<dbReference type="InterPro" id="IPR002104">
    <property type="entry name" value="Integrase_catalytic"/>
</dbReference>
<dbReference type="Pfam" id="PF00589">
    <property type="entry name" value="Phage_integrase"/>
    <property type="match status" value="1"/>
</dbReference>
<dbReference type="InterPro" id="IPR050090">
    <property type="entry name" value="Tyrosine_recombinase_XerCD"/>
</dbReference>
<dbReference type="EMBL" id="JBHULN010000018">
    <property type="protein sequence ID" value="MFD2573437.1"/>
    <property type="molecule type" value="Genomic_DNA"/>
</dbReference>
<evidence type="ECO:0000313" key="6">
    <source>
        <dbReference type="Proteomes" id="UP001597469"/>
    </source>
</evidence>
<dbReference type="Gene3D" id="1.10.443.10">
    <property type="entry name" value="Intergrase catalytic core"/>
    <property type="match status" value="1"/>
</dbReference>
<evidence type="ECO:0000259" key="4">
    <source>
        <dbReference type="PROSITE" id="PS51898"/>
    </source>
</evidence>
<name>A0ABW5MA28_9BACT</name>
<evidence type="ECO:0000256" key="1">
    <source>
        <dbReference type="ARBA" id="ARBA00008857"/>
    </source>
</evidence>
<comment type="similarity">
    <text evidence="1">Belongs to the 'phage' integrase family.</text>
</comment>
<keyword evidence="6" id="KW-1185">Reference proteome</keyword>
<dbReference type="Proteomes" id="UP001597469">
    <property type="component" value="Unassembled WGS sequence"/>
</dbReference>
<evidence type="ECO:0000256" key="3">
    <source>
        <dbReference type="ARBA" id="ARBA00023172"/>
    </source>
</evidence>
<dbReference type="InterPro" id="IPR013762">
    <property type="entry name" value="Integrase-like_cat_sf"/>
</dbReference>
<sequence>MSKATVNLFFDKRASKEGEGVIKWLVCLDRKQRLFSTGRKITLAEWQFLQDSKGRLDNRIKDESKIRLWHEMYGESFRDALTGKTETSYLRRAQTIIGQLDGRFTFDAFADAIANYGKEIEKPAVQTDLIAALLAKAKNMSNAGRIGNAINYELAAKSLRRFVDSFTDGERKEFLNIPIPRKSNQPRPVATLQYSHLTPDFLTTYEQWMQHYGKAPQSKLKAATGASLTTVGIYLRHVRAVVNDAIESGLMSRDTYPFGRNRYVIPAGANVKKALPKADIEKLKAYQPVAGTTEQRSHDLWLFSYFCNGANLTDICRLTWSRVNIKEGKLTFIRQKTARSKKQSQTPIVAHLRPETFAIIERWGTSERRANSYVFPFLTIEMTDQQKKQVIHQVVKMTNKWMGKIAEQLGIEGDVNTYSARHSFATSLLKSKAPLAFISKSLGHTNLKTTESYLGSFDDEEAKQFLNAL</sequence>